<dbReference type="Gene3D" id="3.40.50.12780">
    <property type="entry name" value="N-terminal domain of ligase-like"/>
    <property type="match status" value="1"/>
</dbReference>
<dbReference type="SUPFAM" id="SSF56801">
    <property type="entry name" value="Acetyl-CoA synthetase-like"/>
    <property type="match status" value="1"/>
</dbReference>
<evidence type="ECO:0000259" key="2">
    <source>
        <dbReference type="Pfam" id="PF00501"/>
    </source>
</evidence>
<dbReference type="PANTHER" id="PTHR24096:SF422">
    <property type="entry name" value="BCDNA.GH02901"/>
    <property type="match status" value="1"/>
</dbReference>
<dbReference type="Proteomes" id="UP000323067">
    <property type="component" value="Chromosome iv"/>
</dbReference>
<feature type="compositionally biased region" description="Pro residues" evidence="1">
    <location>
        <begin position="249"/>
        <end position="260"/>
    </location>
</feature>
<dbReference type="InterPro" id="IPR020845">
    <property type="entry name" value="AMP-binding_CS"/>
</dbReference>
<proteinExistence type="predicted"/>
<dbReference type="InterPro" id="IPR042099">
    <property type="entry name" value="ANL_N_sf"/>
</dbReference>
<dbReference type="GO" id="GO:0016405">
    <property type="term" value="F:CoA-ligase activity"/>
    <property type="evidence" value="ECO:0007669"/>
    <property type="project" value="TreeGrafter"/>
</dbReference>
<sequence>MLFKSAYPDIHVPPDLTLWQWLFEGPSPAAGCSSPAAGAAAVTREYINTHTNTRLTHAQMRDAAAALSAALVRRGLRPGDVVALVSPNAVTYPVCLHGVMRAGGVPAVTSPAANETEMRHALRTVRARFVMCAPETLPVVRAAAAKEGIDKESVFVFADEEDRVDGHVSLSELVEEGARKGCLPPVGLPTGMTSAQATAFLCFSSGTTGLPKAVIISHANIIAQCLQLNLAYTHSPMALGLLPFYHSKSPPPPPPPPPALPTSNTKPPTPPVSGLVRAQVHCLVSHTSIAVVPRFTMPALLSAISTHRIAEVNLVPPILIRLAHDATVAAYDLSCVERWATGAAPVSPEVLALLAARFPGTGFKQGYGMTETTACATTHPPHLYDFKHGRSVGTLVAGTVMKVVNEDGVAVGVGERGEIRVKGPQIVPGYLHNPEATAAAFDAEGFLRTGDEGSVAADGQLTIHDRIKEMIKVKGAQVAPAELEDLLLGHPAVADAAVVGVPDDYAGERPFAFVVLRPGADAARAPDDVVAYVKEARTRSKWLAGVRVVHAIPKSPSGKILRRILRDEYKKDAQAQRAKL</sequence>
<dbReference type="Pfam" id="PF00501">
    <property type="entry name" value="AMP-binding"/>
    <property type="match status" value="2"/>
</dbReference>
<protein>
    <submittedName>
        <fullName evidence="4">4-coumarate-ligase 2</fullName>
    </submittedName>
</protein>
<dbReference type="VEuPathDB" id="FungiDB:A9K55_003493"/>
<dbReference type="VEuPathDB" id="FungiDB:CCM_06131"/>
<reference evidence="4 5" key="1">
    <citation type="journal article" date="2017" name="BMC Genomics">
        <title>Chromosome level assembly and secondary metabolite potential of the parasitic fungus Cordyceps militaris.</title>
        <authorList>
            <person name="Kramer G.J."/>
            <person name="Nodwell J.R."/>
        </authorList>
    </citation>
    <scope>NUCLEOTIDE SEQUENCE [LARGE SCALE GENOMIC DNA]</scope>
    <source>
        <strain evidence="4 5">ATCC 34164</strain>
    </source>
</reference>
<name>A0A2H4S6S6_CORMI</name>
<feature type="domain" description="AMP-dependent synthetase/ligase" evidence="2">
    <location>
        <begin position="44"/>
        <end position="247"/>
    </location>
</feature>
<feature type="domain" description="AMP-binding enzyme C-terminal" evidence="3">
    <location>
        <begin position="482"/>
        <end position="559"/>
    </location>
</feature>
<dbReference type="EMBL" id="CP023322">
    <property type="protein sequence ID" value="ATY58782.1"/>
    <property type="molecule type" value="Genomic_DNA"/>
</dbReference>
<dbReference type="PANTHER" id="PTHR24096">
    <property type="entry name" value="LONG-CHAIN-FATTY-ACID--COA LIGASE"/>
    <property type="match status" value="1"/>
</dbReference>
<gene>
    <name evidence="4" type="ORF">A9K55_003493</name>
</gene>
<dbReference type="Gene3D" id="3.30.300.30">
    <property type="match status" value="1"/>
</dbReference>
<dbReference type="InterPro" id="IPR025110">
    <property type="entry name" value="AMP-bd_C"/>
</dbReference>
<evidence type="ECO:0000313" key="5">
    <source>
        <dbReference type="Proteomes" id="UP000323067"/>
    </source>
</evidence>
<evidence type="ECO:0000259" key="3">
    <source>
        <dbReference type="Pfam" id="PF13193"/>
    </source>
</evidence>
<keyword evidence="4" id="KW-0436">Ligase</keyword>
<evidence type="ECO:0000313" key="4">
    <source>
        <dbReference type="EMBL" id="ATY58782.1"/>
    </source>
</evidence>
<dbReference type="InterPro" id="IPR045851">
    <property type="entry name" value="AMP-bd_C_sf"/>
</dbReference>
<dbReference type="Pfam" id="PF13193">
    <property type="entry name" value="AMP-binding_C"/>
    <property type="match status" value="1"/>
</dbReference>
<accession>A0A2H4S6S6</accession>
<feature type="region of interest" description="Disordered" evidence="1">
    <location>
        <begin position="249"/>
        <end position="271"/>
    </location>
</feature>
<dbReference type="AlphaFoldDB" id="A0A2H4S6S6"/>
<dbReference type="OrthoDB" id="1898221at2759"/>
<dbReference type="PROSITE" id="PS00455">
    <property type="entry name" value="AMP_BINDING"/>
    <property type="match status" value="1"/>
</dbReference>
<organism evidence="4 5">
    <name type="scientific">Cordyceps militaris</name>
    <name type="common">Caterpillar fungus</name>
    <name type="synonym">Clavaria militaris</name>
    <dbReference type="NCBI Taxonomy" id="73501"/>
    <lineage>
        <taxon>Eukaryota</taxon>
        <taxon>Fungi</taxon>
        <taxon>Dikarya</taxon>
        <taxon>Ascomycota</taxon>
        <taxon>Pezizomycotina</taxon>
        <taxon>Sordariomycetes</taxon>
        <taxon>Hypocreomycetidae</taxon>
        <taxon>Hypocreales</taxon>
        <taxon>Cordycipitaceae</taxon>
        <taxon>Cordyceps</taxon>
    </lineage>
</organism>
<evidence type="ECO:0000256" key="1">
    <source>
        <dbReference type="SAM" id="MobiDB-lite"/>
    </source>
</evidence>
<dbReference type="InterPro" id="IPR000873">
    <property type="entry name" value="AMP-dep_synth/lig_dom"/>
</dbReference>
<feature type="domain" description="AMP-dependent synthetase/ligase" evidence="2">
    <location>
        <begin position="286"/>
        <end position="431"/>
    </location>
</feature>